<gene>
    <name evidence="10" type="ORF">GBAR_LOCUS17174</name>
</gene>
<dbReference type="InterPro" id="IPR018108">
    <property type="entry name" value="MCP_transmembrane"/>
</dbReference>
<evidence type="ECO:0000256" key="9">
    <source>
        <dbReference type="RuleBase" id="RU000488"/>
    </source>
</evidence>
<dbReference type="GO" id="GO:0016020">
    <property type="term" value="C:membrane"/>
    <property type="evidence" value="ECO:0007669"/>
    <property type="project" value="UniProtKB-SubCell"/>
</dbReference>
<comment type="similarity">
    <text evidence="2 9">Belongs to the mitochondrial carrier (TC 2.A.29) family.</text>
</comment>
<dbReference type="InterPro" id="IPR050391">
    <property type="entry name" value="Mito_Metabolite_Transporter"/>
</dbReference>
<evidence type="ECO:0000256" key="7">
    <source>
        <dbReference type="ARBA" id="ARBA00023136"/>
    </source>
</evidence>
<organism evidence="10 11">
    <name type="scientific">Geodia barretti</name>
    <name type="common">Barrett's horny sponge</name>
    <dbReference type="NCBI Taxonomy" id="519541"/>
    <lineage>
        <taxon>Eukaryota</taxon>
        <taxon>Metazoa</taxon>
        <taxon>Porifera</taxon>
        <taxon>Demospongiae</taxon>
        <taxon>Heteroscleromorpha</taxon>
        <taxon>Tetractinellida</taxon>
        <taxon>Astrophorina</taxon>
        <taxon>Geodiidae</taxon>
        <taxon>Geodia</taxon>
    </lineage>
</organism>
<dbReference type="Proteomes" id="UP001174909">
    <property type="component" value="Unassembled WGS sequence"/>
</dbReference>
<evidence type="ECO:0000256" key="6">
    <source>
        <dbReference type="ARBA" id="ARBA00022989"/>
    </source>
</evidence>
<evidence type="ECO:0000256" key="5">
    <source>
        <dbReference type="ARBA" id="ARBA00022737"/>
    </source>
</evidence>
<dbReference type="SUPFAM" id="SSF103506">
    <property type="entry name" value="Mitochondrial carrier"/>
    <property type="match status" value="1"/>
</dbReference>
<dbReference type="PROSITE" id="PS50920">
    <property type="entry name" value="SOLCAR"/>
    <property type="match status" value="2"/>
</dbReference>
<dbReference type="AlphaFoldDB" id="A0AA35SJJ0"/>
<keyword evidence="7 8" id="KW-0472">Membrane</keyword>
<name>A0AA35SJJ0_GEOBA</name>
<keyword evidence="3 9" id="KW-0813">Transport</keyword>
<keyword evidence="11" id="KW-1185">Reference proteome</keyword>
<proteinExistence type="inferred from homology"/>
<keyword evidence="4 8" id="KW-0812">Transmembrane</keyword>
<dbReference type="Gene3D" id="1.50.40.10">
    <property type="entry name" value="Mitochondrial carrier domain"/>
    <property type="match status" value="1"/>
</dbReference>
<dbReference type="Pfam" id="PF00153">
    <property type="entry name" value="Mito_carr"/>
    <property type="match status" value="3"/>
</dbReference>
<comment type="subcellular location">
    <subcellularLocation>
        <location evidence="1">Membrane</location>
        <topology evidence="1">Multi-pass membrane protein</topology>
    </subcellularLocation>
</comment>
<keyword evidence="6" id="KW-1133">Transmembrane helix</keyword>
<evidence type="ECO:0000256" key="2">
    <source>
        <dbReference type="ARBA" id="ARBA00006375"/>
    </source>
</evidence>
<keyword evidence="5" id="KW-0677">Repeat</keyword>
<sequence length="216" mass="24016">MGVRVVQTQGVRGLYNGLTASLTRQLTYSTTRFGVYEMLKSYLLPADGSPLPFHYKIIMGATGGFFGGIVGSPFDAINVRMQNDMKLPLELRRNYKHVVDGVLGYQKKIAFYEQAKQLLLGTGHFRDNTTTHFTSSFMAAVVATALTQPADVMKTRLQNAPSGTFSSLMQCFWYTAKTGPLGFFKGFIPAFVRLGPHTILTFIFLEKLRILLPPKS</sequence>
<comment type="caution">
    <text evidence="10">The sequence shown here is derived from an EMBL/GenBank/DDBJ whole genome shotgun (WGS) entry which is preliminary data.</text>
</comment>
<reference evidence="10" key="1">
    <citation type="submission" date="2023-03" db="EMBL/GenBank/DDBJ databases">
        <authorList>
            <person name="Steffen K."/>
            <person name="Cardenas P."/>
        </authorList>
    </citation>
    <scope>NUCLEOTIDE SEQUENCE</scope>
</reference>
<feature type="repeat" description="Solcar" evidence="8">
    <location>
        <begin position="1"/>
        <end position="42"/>
    </location>
</feature>
<evidence type="ECO:0000313" key="11">
    <source>
        <dbReference type="Proteomes" id="UP001174909"/>
    </source>
</evidence>
<evidence type="ECO:0000256" key="8">
    <source>
        <dbReference type="PROSITE-ProRule" id="PRU00282"/>
    </source>
</evidence>
<protein>
    <submittedName>
        <fullName evidence="10">Mitochondrial dicarboxylate carrier</fullName>
    </submittedName>
</protein>
<feature type="repeat" description="Solcar" evidence="8">
    <location>
        <begin position="127"/>
        <end position="211"/>
    </location>
</feature>
<dbReference type="InterPro" id="IPR023395">
    <property type="entry name" value="MCP_dom_sf"/>
</dbReference>
<evidence type="ECO:0000256" key="4">
    <source>
        <dbReference type="ARBA" id="ARBA00022692"/>
    </source>
</evidence>
<evidence type="ECO:0000313" key="10">
    <source>
        <dbReference type="EMBL" id="CAI8030292.1"/>
    </source>
</evidence>
<dbReference type="EMBL" id="CASHTH010002466">
    <property type="protein sequence ID" value="CAI8030292.1"/>
    <property type="molecule type" value="Genomic_DNA"/>
</dbReference>
<accession>A0AA35SJJ0</accession>
<dbReference type="PANTHER" id="PTHR45618">
    <property type="entry name" value="MITOCHONDRIAL DICARBOXYLATE CARRIER-RELATED"/>
    <property type="match status" value="1"/>
</dbReference>
<evidence type="ECO:0000256" key="1">
    <source>
        <dbReference type="ARBA" id="ARBA00004141"/>
    </source>
</evidence>
<evidence type="ECO:0000256" key="3">
    <source>
        <dbReference type="ARBA" id="ARBA00022448"/>
    </source>
</evidence>